<dbReference type="Proteomes" id="UP000008922">
    <property type="component" value="Chromosome"/>
</dbReference>
<evidence type="ECO:0000313" key="8">
    <source>
        <dbReference type="Proteomes" id="UP000008922"/>
    </source>
</evidence>
<keyword evidence="2 5" id="KW-0812">Transmembrane</keyword>
<dbReference type="GO" id="GO:0006874">
    <property type="term" value="P:intracellular calcium ion homeostasis"/>
    <property type="evidence" value="ECO:0007669"/>
    <property type="project" value="TreeGrafter"/>
</dbReference>
<dbReference type="GO" id="GO:0005262">
    <property type="term" value="F:calcium channel activity"/>
    <property type="evidence" value="ECO:0007669"/>
    <property type="project" value="TreeGrafter"/>
</dbReference>
<dbReference type="EMBL" id="AP012029">
    <property type="protein sequence ID" value="BAJ62292.1"/>
    <property type="molecule type" value="Genomic_DNA"/>
</dbReference>
<dbReference type="HOGENOM" id="CLU_007948_2_1_0"/>
<evidence type="ECO:0000256" key="5">
    <source>
        <dbReference type="SAM" id="Phobius"/>
    </source>
</evidence>
<dbReference type="GO" id="GO:0005886">
    <property type="term" value="C:plasma membrane"/>
    <property type="evidence" value="ECO:0007669"/>
    <property type="project" value="TreeGrafter"/>
</dbReference>
<feature type="transmembrane region" description="Helical" evidence="5">
    <location>
        <begin position="36"/>
        <end position="59"/>
    </location>
</feature>
<feature type="transmembrane region" description="Helical" evidence="5">
    <location>
        <begin position="232"/>
        <end position="253"/>
    </location>
</feature>
<evidence type="ECO:0000256" key="3">
    <source>
        <dbReference type="ARBA" id="ARBA00022989"/>
    </source>
</evidence>
<feature type="domain" description="Sodium/calcium exchanger membrane region" evidence="6">
    <location>
        <begin position="3"/>
        <end position="148"/>
    </location>
</feature>
<feature type="domain" description="Sodium/calcium exchanger membrane region" evidence="6">
    <location>
        <begin position="173"/>
        <end position="320"/>
    </location>
</feature>
<proteinExistence type="predicted"/>
<sequence length="327" mass="34648">MMWIQFVITSAVIVLAAIKLAEYGDVIALRTRLGGLFIGTILIAAATSLPEVLTTLSAVRQAFPNLAAGNLLGSNTFNMFLLAVLDVLARNERVLRKVALKHALSGSLAIFSIGLVLFFMIADLPLKIGWVGVDSLLIMLAYFAAMYLIQASNVGDVPGQIEIPEGTPSLAVALLGFGIAAGALIYVTPFMVSASAEIAEVTGLGTTFVGSTLVAAVTSLPEMVTTLAAMRLGAYDMAIGNLFGSNLFNMFALGLTDVFYTPGRFLAVIDPSFLLVGMLGLLMTGMGLIGNLARLRRRIWFIEADALALAVLYLGGMYLLYLRGISP</sequence>
<feature type="transmembrane region" description="Helical" evidence="5">
    <location>
        <begin position="71"/>
        <end position="91"/>
    </location>
</feature>
<keyword evidence="8" id="KW-1185">Reference proteome</keyword>
<evidence type="ECO:0000259" key="6">
    <source>
        <dbReference type="Pfam" id="PF01699"/>
    </source>
</evidence>
<name>E8MZV7_ANATU</name>
<dbReference type="Pfam" id="PF01699">
    <property type="entry name" value="Na_Ca_ex"/>
    <property type="match status" value="2"/>
</dbReference>
<accession>E8MZV7</accession>
<dbReference type="eggNOG" id="COG0530">
    <property type="taxonomic scope" value="Bacteria"/>
</dbReference>
<comment type="subcellular location">
    <subcellularLocation>
        <location evidence="1">Membrane</location>
        <topology evidence="1">Multi-pass membrane protein</topology>
    </subcellularLocation>
</comment>
<dbReference type="RefSeq" id="WP_013558689.1">
    <property type="nucleotide sequence ID" value="NC_014960.1"/>
</dbReference>
<dbReference type="InterPro" id="IPR004837">
    <property type="entry name" value="NaCa_Exmemb"/>
</dbReference>
<dbReference type="InterPro" id="IPR004481">
    <property type="entry name" value="K/Na/Ca-exchanger"/>
</dbReference>
<evidence type="ECO:0000256" key="1">
    <source>
        <dbReference type="ARBA" id="ARBA00004141"/>
    </source>
</evidence>
<dbReference type="KEGG" id="atm:ANT_02580"/>
<dbReference type="PANTHER" id="PTHR10846">
    <property type="entry name" value="SODIUM/POTASSIUM/CALCIUM EXCHANGER"/>
    <property type="match status" value="1"/>
</dbReference>
<feature type="transmembrane region" description="Helical" evidence="5">
    <location>
        <begin position="300"/>
        <end position="321"/>
    </location>
</feature>
<dbReference type="AlphaFoldDB" id="E8MZV7"/>
<protein>
    <submittedName>
        <fullName evidence="7">Sodium/calcium exchanger membrane protein</fullName>
    </submittedName>
</protein>
<keyword evidence="3 5" id="KW-1133">Transmembrane helix</keyword>
<dbReference type="InParanoid" id="E8MZV7"/>
<gene>
    <name evidence="7" type="ordered locus">ANT_02580</name>
</gene>
<evidence type="ECO:0000256" key="4">
    <source>
        <dbReference type="ARBA" id="ARBA00023136"/>
    </source>
</evidence>
<dbReference type="OrthoDB" id="9794225at2"/>
<feature type="transmembrane region" description="Helical" evidence="5">
    <location>
        <begin position="6"/>
        <end position="24"/>
    </location>
</feature>
<reference evidence="7 8" key="1">
    <citation type="submission" date="2010-12" db="EMBL/GenBank/DDBJ databases">
        <title>Whole genome sequence of Anaerolinea thermophila UNI-1.</title>
        <authorList>
            <person name="Narita-Yamada S."/>
            <person name="Kishi E."/>
            <person name="Watanabe Y."/>
            <person name="Takasaki K."/>
            <person name="Ankai A."/>
            <person name="Oguchi A."/>
            <person name="Fukui S."/>
            <person name="Takahashi M."/>
            <person name="Yashiro I."/>
            <person name="Hosoyama A."/>
            <person name="Sekiguchi Y."/>
            <person name="Hanada S."/>
            <person name="Fujita N."/>
        </authorList>
    </citation>
    <scope>NUCLEOTIDE SEQUENCE [LARGE SCALE GENOMIC DNA]</scope>
    <source>
        <strain evidence="8">DSM 14523 / JCM 11388 / NBRC 100420 / UNI-1</strain>
    </source>
</reference>
<feature type="transmembrane region" description="Helical" evidence="5">
    <location>
        <begin position="198"/>
        <end position="220"/>
    </location>
</feature>
<feature type="transmembrane region" description="Helical" evidence="5">
    <location>
        <begin position="170"/>
        <end position="192"/>
    </location>
</feature>
<feature type="transmembrane region" description="Helical" evidence="5">
    <location>
        <begin position="103"/>
        <end position="122"/>
    </location>
</feature>
<dbReference type="PANTHER" id="PTHR10846:SF8">
    <property type="entry name" value="INNER MEMBRANE PROTEIN YRBG"/>
    <property type="match status" value="1"/>
</dbReference>
<dbReference type="STRING" id="926569.ANT_02580"/>
<dbReference type="InterPro" id="IPR044880">
    <property type="entry name" value="NCX_ion-bd_dom_sf"/>
</dbReference>
<dbReference type="GO" id="GO:0008273">
    <property type="term" value="F:calcium, potassium:sodium antiporter activity"/>
    <property type="evidence" value="ECO:0007669"/>
    <property type="project" value="TreeGrafter"/>
</dbReference>
<evidence type="ECO:0000256" key="2">
    <source>
        <dbReference type="ARBA" id="ARBA00022692"/>
    </source>
</evidence>
<dbReference type="Gene3D" id="1.20.1420.30">
    <property type="entry name" value="NCX, central ion-binding region"/>
    <property type="match status" value="1"/>
</dbReference>
<keyword evidence="4 5" id="KW-0472">Membrane</keyword>
<feature type="transmembrane region" description="Helical" evidence="5">
    <location>
        <begin position="128"/>
        <end position="149"/>
    </location>
</feature>
<feature type="transmembrane region" description="Helical" evidence="5">
    <location>
        <begin position="273"/>
        <end position="293"/>
    </location>
</feature>
<evidence type="ECO:0000313" key="7">
    <source>
        <dbReference type="EMBL" id="BAJ62292.1"/>
    </source>
</evidence>
<organism evidence="7 8">
    <name type="scientific">Anaerolinea thermophila (strain DSM 14523 / JCM 11388 / NBRC 100420 / UNI-1)</name>
    <dbReference type="NCBI Taxonomy" id="926569"/>
    <lineage>
        <taxon>Bacteria</taxon>
        <taxon>Bacillati</taxon>
        <taxon>Chloroflexota</taxon>
        <taxon>Anaerolineae</taxon>
        <taxon>Anaerolineales</taxon>
        <taxon>Anaerolineaceae</taxon>
        <taxon>Anaerolinea</taxon>
    </lineage>
</organism>